<dbReference type="SUPFAM" id="SSF53474">
    <property type="entry name" value="alpha/beta-Hydrolases"/>
    <property type="match status" value="1"/>
</dbReference>
<feature type="compositionally biased region" description="Low complexity" evidence="1">
    <location>
        <begin position="152"/>
        <end position="161"/>
    </location>
</feature>
<feature type="domain" description="AB hydrolase-1" evidence="2">
    <location>
        <begin position="37"/>
        <end position="294"/>
    </location>
</feature>
<dbReference type="Gene3D" id="3.40.50.1820">
    <property type="entry name" value="alpha/beta hydrolase"/>
    <property type="match status" value="1"/>
</dbReference>
<accession>A0A8J7D0N8</accession>
<proteinExistence type="predicted"/>
<organism evidence="3 4">
    <name type="scientific">Desmonostoc muscorum LEGE 12446</name>
    <dbReference type="NCBI Taxonomy" id="1828758"/>
    <lineage>
        <taxon>Bacteria</taxon>
        <taxon>Bacillati</taxon>
        <taxon>Cyanobacteriota</taxon>
        <taxon>Cyanophyceae</taxon>
        <taxon>Nostocales</taxon>
        <taxon>Nostocaceae</taxon>
        <taxon>Desmonostoc</taxon>
    </lineage>
</organism>
<comment type="caution">
    <text evidence="3">The sequence shown here is derived from an EMBL/GenBank/DDBJ whole genome shotgun (WGS) entry which is preliminary data.</text>
</comment>
<sequence>MQATTAPSTNPIPGKYWQWRGHNVYYVRAGEKQAQRPPLLLVHGFGASTDHWRKNITGLCQDFEVFAIDLLGFGRSAKPKLQYSGDLWRDQLHDFISEAIGQKAVLAGNSLGGYASLCVAAQRPDSAAGLVLLNSAGPFSESQPTSEPEALQSQIQPPKQPSSLEKLLGDSVKWIFQQPLAQSLLFQYVRQRWVIRQTLEKVYLDKSAVTDQLVEEIYRPAYDPGAMDVFVSVFSTPQGEKVDVLLKQLTCPLLMLWGEADPWINARERSQKFRQYYPQLTEHFLTAGHCPHDEVPDKVNQLLQDWVLSIAQ</sequence>
<reference evidence="3" key="1">
    <citation type="submission" date="2020-10" db="EMBL/GenBank/DDBJ databases">
        <authorList>
            <person name="Castelo-Branco R."/>
            <person name="Eusebio N."/>
            <person name="Adriana R."/>
            <person name="Vieira A."/>
            <person name="Brugerolle De Fraissinette N."/>
            <person name="Rezende De Castro R."/>
            <person name="Schneider M.P."/>
            <person name="Vasconcelos V."/>
            <person name="Leao P.N."/>
        </authorList>
    </citation>
    <scope>NUCLEOTIDE SEQUENCE</scope>
    <source>
        <strain evidence="3">LEGE 12446</strain>
    </source>
</reference>
<keyword evidence="3" id="KW-0378">Hydrolase</keyword>
<dbReference type="InterPro" id="IPR029058">
    <property type="entry name" value="AB_hydrolase_fold"/>
</dbReference>
<gene>
    <name evidence="3" type="ORF">IQ276_13555</name>
</gene>
<feature type="region of interest" description="Disordered" evidence="1">
    <location>
        <begin position="139"/>
        <end position="161"/>
    </location>
</feature>
<dbReference type="Pfam" id="PF00561">
    <property type="entry name" value="Abhydrolase_1"/>
    <property type="match status" value="1"/>
</dbReference>
<dbReference type="RefSeq" id="WP_193917025.1">
    <property type="nucleotide sequence ID" value="NZ_JADEXS020000001.1"/>
</dbReference>
<evidence type="ECO:0000259" key="2">
    <source>
        <dbReference type="Pfam" id="PF00561"/>
    </source>
</evidence>
<protein>
    <submittedName>
        <fullName evidence="3">Alpha/beta fold hydrolase</fullName>
    </submittedName>
</protein>
<dbReference type="InterPro" id="IPR000073">
    <property type="entry name" value="AB_hydrolase_1"/>
</dbReference>
<name>A0A8J7D0N8_DESMC</name>
<dbReference type="AlphaFoldDB" id="A0A8J7D0N8"/>
<dbReference type="GO" id="GO:0016787">
    <property type="term" value="F:hydrolase activity"/>
    <property type="evidence" value="ECO:0007669"/>
    <property type="project" value="UniProtKB-KW"/>
</dbReference>
<evidence type="ECO:0000313" key="4">
    <source>
        <dbReference type="Proteomes" id="UP000622533"/>
    </source>
</evidence>
<dbReference type="PRINTS" id="PR00111">
    <property type="entry name" value="ABHYDROLASE"/>
</dbReference>
<evidence type="ECO:0000313" key="3">
    <source>
        <dbReference type="EMBL" id="MBE9023417.1"/>
    </source>
</evidence>
<dbReference type="Proteomes" id="UP000622533">
    <property type="component" value="Unassembled WGS sequence"/>
</dbReference>
<dbReference type="PANTHER" id="PTHR46438:SF2">
    <property type="entry name" value="ALPHA_BETA-HYDROLASES SUPERFAMILY PROTEIN"/>
    <property type="match status" value="1"/>
</dbReference>
<keyword evidence="4" id="KW-1185">Reference proteome</keyword>
<dbReference type="EMBL" id="JADEXS010000157">
    <property type="protein sequence ID" value="MBE9023417.1"/>
    <property type="molecule type" value="Genomic_DNA"/>
</dbReference>
<evidence type="ECO:0000256" key="1">
    <source>
        <dbReference type="SAM" id="MobiDB-lite"/>
    </source>
</evidence>
<dbReference type="PANTHER" id="PTHR46438">
    <property type="entry name" value="ALPHA/BETA-HYDROLASES SUPERFAMILY PROTEIN"/>
    <property type="match status" value="1"/>
</dbReference>